<dbReference type="EC" id="4.2.1.130" evidence="1"/>
<comment type="catalytic activity">
    <reaction evidence="5">
        <text>methylglyoxal + H2O = (R)-lactate + H(+)</text>
        <dbReference type="Rhea" id="RHEA:27754"/>
        <dbReference type="ChEBI" id="CHEBI:15377"/>
        <dbReference type="ChEBI" id="CHEBI:15378"/>
        <dbReference type="ChEBI" id="CHEBI:16004"/>
        <dbReference type="ChEBI" id="CHEBI:17158"/>
        <dbReference type="EC" id="4.2.1.130"/>
    </reaction>
</comment>
<dbReference type="AlphaFoldDB" id="A0A397GDM5"/>
<sequence>MPHVLIILTSQGFIPATRQKTGWHLVRPPPPLPQPFHHSQCATPQSELAHPYSILEHKVNLTIASPQGGEAPLDPASTKLASDEADTTSTTFLTQHREVWTHTYKIREMVARAGEFDAVFYVGGCGAMFDLITDAASLALIQTVAAAGKPVAAVSHGPAALLNATAPSGVPLLAGARVTGFSKEEEDAAGMAAVVPFQLDTELERVSGGGYVKADRSGAEKVVVSKTAGLQSPLITGQNPASAAGVAREILRVLGCD</sequence>
<keyword evidence="2" id="KW-0346">Stress response</keyword>
<gene>
    <name evidence="7" type="ORF">CDV56_104447</name>
</gene>
<dbReference type="Proteomes" id="UP000215305">
    <property type="component" value="Unassembled WGS sequence"/>
</dbReference>
<comment type="similarity">
    <text evidence="4">Belongs to the peptidase C56 family. HSP31-like subfamily.</text>
</comment>
<dbReference type="RefSeq" id="XP_026611426.1">
    <property type="nucleotide sequence ID" value="XM_026758066.1"/>
</dbReference>
<accession>A0A397GDM5</accession>
<dbReference type="PANTHER" id="PTHR48094">
    <property type="entry name" value="PROTEIN/NUCLEIC ACID DEGLYCASE DJ-1-RELATED"/>
    <property type="match status" value="1"/>
</dbReference>
<dbReference type="InterPro" id="IPR029062">
    <property type="entry name" value="Class_I_gatase-like"/>
</dbReference>
<evidence type="ECO:0000256" key="5">
    <source>
        <dbReference type="ARBA" id="ARBA00048082"/>
    </source>
</evidence>
<dbReference type="EMBL" id="NKHU02000231">
    <property type="protein sequence ID" value="RHZ47063.1"/>
    <property type="molecule type" value="Genomic_DNA"/>
</dbReference>
<dbReference type="PANTHER" id="PTHR48094:SF11">
    <property type="entry name" value="GLUTATHIONE-INDEPENDENT GLYOXALASE HSP31-RELATED"/>
    <property type="match status" value="1"/>
</dbReference>
<dbReference type="STRING" id="41047.A0A397GDM5"/>
<feature type="domain" description="DJ-1/PfpI" evidence="6">
    <location>
        <begin position="111"/>
        <end position="187"/>
    </location>
</feature>
<dbReference type="GO" id="GO:0019243">
    <property type="term" value="P:methylglyoxal catabolic process to D-lactate via S-lactoyl-glutathione"/>
    <property type="evidence" value="ECO:0007669"/>
    <property type="project" value="TreeGrafter"/>
</dbReference>
<dbReference type="CDD" id="cd03141">
    <property type="entry name" value="GATase1_Hsp31_like"/>
    <property type="match status" value="1"/>
</dbReference>
<dbReference type="InterPro" id="IPR002818">
    <property type="entry name" value="DJ-1/PfpI"/>
</dbReference>
<proteinExistence type="inferred from homology"/>
<dbReference type="VEuPathDB" id="FungiDB:CDV56_104447"/>
<dbReference type="Pfam" id="PF01965">
    <property type="entry name" value="DJ-1_PfpI"/>
    <property type="match status" value="1"/>
</dbReference>
<dbReference type="InterPro" id="IPR050325">
    <property type="entry name" value="Prot/Nucl_acid_deglycase"/>
</dbReference>
<name>A0A397GDM5_ASPTH</name>
<dbReference type="GO" id="GO:0019172">
    <property type="term" value="F:glyoxalase III activity"/>
    <property type="evidence" value="ECO:0007669"/>
    <property type="project" value="UniProtKB-EC"/>
</dbReference>
<evidence type="ECO:0000256" key="1">
    <source>
        <dbReference type="ARBA" id="ARBA00013134"/>
    </source>
</evidence>
<protein>
    <recommendedName>
        <fullName evidence="1">D-lactate dehydratase</fullName>
        <ecNumber evidence="1">4.2.1.130</ecNumber>
    </recommendedName>
</protein>
<evidence type="ECO:0000256" key="3">
    <source>
        <dbReference type="ARBA" id="ARBA00023239"/>
    </source>
</evidence>
<keyword evidence="8" id="KW-1185">Reference proteome</keyword>
<dbReference type="SUPFAM" id="SSF52317">
    <property type="entry name" value="Class I glutamine amidotransferase-like"/>
    <property type="match status" value="1"/>
</dbReference>
<organism evidence="7 8">
    <name type="scientific">Aspergillus thermomutatus</name>
    <name type="common">Neosartorya pseudofischeri</name>
    <dbReference type="NCBI Taxonomy" id="41047"/>
    <lineage>
        <taxon>Eukaryota</taxon>
        <taxon>Fungi</taxon>
        <taxon>Dikarya</taxon>
        <taxon>Ascomycota</taxon>
        <taxon>Pezizomycotina</taxon>
        <taxon>Eurotiomycetes</taxon>
        <taxon>Eurotiomycetidae</taxon>
        <taxon>Eurotiales</taxon>
        <taxon>Aspergillaceae</taxon>
        <taxon>Aspergillus</taxon>
        <taxon>Aspergillus subgen. Fumigati</taxon>
    </lineage>
</organism>
<comment type="caution">
    <text evidence="7">The sequence shown here is derived from an EMBL/GenBank/DDBJ whole genome shotgun (WGS) entry which is preliminary data.</text>
</comment>
<dbReference type="Gene3D" id="3.40.50.880">
    <property type="match status" value="1"/>
</dbReference>
<keyword evidence="3" id="KW-0456">Lyase</keyword>
<evidence type="ECO:0000259" key="6">
    <source>
        <dbReference type="Pfam" id="PF01965"/>
    </source>
</evidence>
<evidence type="ECO:0000256" key="2">
    <source>
        <dbReference type="ARBA" id="ARBA00023016"/>
    </source>
</evidence>
<dbReference type="GeneID" id="38126421"/>
<evidence type="ECO:0000313" key="8">
    <source>
        <dbReference type="Proteomes" id="UP000215305"/>
    </source>
</evidence>
<evidence type="ECO:0000256" key="4">
    <source>
        <dbReference type="ARBA" id="ARBA00038493"/>
    </source>
</evidence>
<evidence type="ECO:0000313" key="7">
    <source>
        <dbReference type="EMBL" id="RHZ47063.1"/>
    </source>
</evidence>
<dbReference type="OrthoDB" id="543156at2759"/>
<reference evidence="7" key="1">
    <citation type="submission" date="2018-08" db="EMBL/GenBank/DDBJ databases">
        <title>Draft genome sequence of azole-resistant Aspergillus thermomutatus (Neosartorya pseudofischeri) strain HMR AF 39, isolated from a human nasal aspirate.</title>
        <authorList>
            <person name="Parent-Michaud M."/>
            <person name="Dufresne P.J."/>
            <person name="Fournier E."/>
            <person name="Martineau C."/>
            <person name="Moreira S."/>
            <person name="Perkins V."/>
            <person name="De Repentigny L."/>
            <person name="Dufresne S.F."/>
        </authorList>
    </citation>
    <scope>NUCLEOTIDE SEQUENCE [LARGE SCALE GENOMIC DNA]</scope>
    <source>
        <strain evidence="7">HMR AF 39</strain>
    </source>
</reference>
<dbReference type="GO" id="GO:0005737">
    <property type="term" value="C:cytoplasm"/>
    <property type="evidence" value="ECO:0007669"/>
    <property type="project" value="TreeGrafter"/>
</dbReference>